<organism evidence="1">
    <name type="scientific">Rhododendron williamsianum</name>
    <dbReference type="NCBI Taxonomy" id="262921"/>
    <lineage>
        <taxon>Eukaryota</taxon>
        <taxon>Viridiplantae</taxon>
        <taxon>Streptophyta</taxon>
        <taxon>Embryophyta</taxon>
        <taxon>Tracheophyta</taxon>
        <taxon>Spermatophyta</taxon>
        <taxon>Magnoliopsida</taxon>
        <taxon>eudicotyledons</taxon>
        <taxon>Gunneridae</taxon>
        <taxon>Pentapetalae</taxon>
        <taxon>asterids</taxon>
        <taxon>Ericales</taxon>
        <taxon>Ericaceae</taxon>
        <taxon>Ericoideae</taxon>
        <taxon>Rhodoreae</taxon>
        <taxon>Rhododendron</taxon>
    </lineage>
</organism>
<accession>A0A6A4KCV7</accession>
<feature type="non-terminal residue" evidence="1">
    <location>
        <position position="1"/>
    </location>
</feature>
<dbReference type="AlphaFoldDB" id="A0A6A4KCV7"/>
<dbReference type="EMBL" id="QEFC01008682">
    <property type="protein sequence ID" value="KAE9444605.1"/>
    <property type="molecule type" value="Genomic_DNA"/>
</dbReference>
<dbReference type="OrthoDB" id="1722918at2759"/>
<comment type="caution">
    <text evidence="1">The sequence shown here is derived from an EMBL/GenBank/DDBJ whole genome shotgun (WGS) entry which is preliminary data.</text>
</comment>
<proteinExistence type="predicted"/>
<protein>
    <submittedName>
        <fullName evidence="1">Uncharacterized protein</fullName>
    </submittedName>
</protein>
<dbReference type="GO" id="GO:0008641">
    <property type="term" value="F:ubiquitin-like modifier activating enzyme activity"/>
    <property type="evidence" value="ECO:0007669"/>
    <property type="project" value="InterPro"/>
</dbReference>
<reference evidence="1" key="1">
    <citation type="journal article" date="2019" name="Genome Biol. Evol.">
        <title>The Rhododendron genome and chromosomal organization provide insight into shared whole-genome duplications across the heath family (Ericaceae).</title>
        <authorList>
            <person name="Soza V.L."/>
            <person name="Lindsley D."/>
            <person name="Waalkes A."/>
            <person name="Ramage E."/>
            <person name="Patwardhan R.P."/>
            <person name="Burton J.N."/>
            <person name="Adey A."/>
            <person name="Kumar A."/>
            <person name="Qiu R."/>
            <person name="Shendure J."/>
            <person name="Hall B."/>
        </authorList>
    </citation>
    <scope>NUCLEOTIDE SEQUENCE</scope>
    <source>
        <strain evidence="1">RSF 1966-606</strain>
    </source>
</reference>
<name>A0A6A4KCV7_9ERIC</name>
<gene>
    <name evidence="1" type="ORF">C3L33_23497</name>
</gene>
<dbReference type="SUPFAM" id="SSF69572">
    <property type="entry name" value="Activating enzymes of the ubiquitin-like proteins"/>
    <property type="match status" value="1"/>
</dbReference>
<dbReference type="InterPro" id="IPR035985">
    <property type="entry name" value="Ubiquitin-activating_enz"/>
</dbReference>
<sequence length="238" mass="25992">MPGHPVPSQEEDSVLQDCRRLQVLIDSHDAIFLLTDTRESRWLPTLLCANSNKIAITSALGFDSFLVMRHGAGPISTVTDFEAQDMKTLAAEMGNFSLIDGDREQRLGLAPIASALAVELLVGILHHPHGICAKAEFANSTDSGSTEQPLGILPHQVRGSLSQFSQMTLVGHASNSCTACCTTVVSEYRKRGMDFVLQAINHPTYLEDITGLTELMKSASSFQLDWDNEMDDDDCIEI</sequence>
<dbReference type="Gene3D" id="3.40.50.720">
    <property type="entry name" value="NAD(P)-binding Rossmann-like Domain"/>
    <property type="match status" value="1"/>
</dbReference>
<evidence type="ECO:0000313" key="1">
    <source>
        <dbReference type="EMBL" id="KAE9444605.1"/>
    </source>
</evidence>